<dbReference type="PANTHER" id="PTHR11545:SF2">
    <property type="entry name" value="LARGE RIBOSOMAL SUBUNIT PROTEIN UL13M"/>
    <property type="match status" value="1"/>
</dbReference>
<dbReference type="CDD" id="cd00392">
    <property type="entry name" value="Ribosomal_L13"/>
    <property type="match status" value="1"/>
</dbReference>
<reference evidence="6 7" key="1">
    <citation type="journal article" date="2019" name="ISME J.">
        <title>Genome analyses of uncultured TG2/ZB3 bacteria in 'Margulisbacteria' specifically attached to ectosymbiotic spirochetes of protists in the termite gut.</title>
        <authorList>
            <person name="Utami Y.D."/>
            <person name="Kuwahara H."/>
            <person name="Igai K."/>
            <person name="Murakami T."/>
            <person name="Sugaya K."/>
            <person name="Morikawa T."/>
            <person name="Nagura Y."/>
            <person name="Yuki M."/>
            <person name="Deevong P."/>
            <person name="Inoue T."/>
            <person name="Kihara K."/>
            <person name="Lo N."/>
            <person name="Yamada A."/>
            <person name="Ohkuma M."/>
            <person name="Hongoh Y."/>
        </authorList>
    </citation>
    <scope>NUCLEOTIDE SEQUENCE [LARGE SCALE GENOMIC DNA]</scope>
    <source>
        <strain evidence="6">NkOx7-01</strain>
    </source>
</reference>
<evidence type="ECO:0000313" key="6">
    <source>
        <dbReference type="EMBL" id="GBR74742.1"/>
    </source>
</evidence>
<name>A0A388TD05_TERA1</name>
<proteinExistence type="inferred from homology"/>
<comment type="similarity">
    <text evidence="1 5">Belongs to the universal ribosomal protein uL13 family.</text>
</comment>
<protein>
    <recommendedName>
        <fullName evidence="4 5">Large ribosomal subunit protein uL13</fullName>
    </recommendedName>
</protein>
<dbReference type="Gene3D" id="3.90.1180.10">
    <property type="entry name" value="Ribosomal protein L13"/>
    <property type="match status" value="1"/>
</dbReference>
<dbReference type="PANTHER" id="PTHR11545">
    <property type="entry name" value="RIBOSOMAL PROTEIN L13"/>
    <property type="match status" value="1"/>
</dbReference>
<dbReference type="GO" id="GO:0022625">
    <property type="term" value="C:cytosolic large ribosomal subunit"/>
    <property type="evidence" value="ECO:0007669"/>
    <property type="project" value="TreeGrafter"/>
</dbReference>
<organism evidence="6 7">
    <name type="scientific">Termititenax aidoneus</name>
    <dbReference type="NCBI Taxonomy" id="2218524"/>
    <lineage>
        <taxon>Bacteria</taxon>
        <taxon>Bacillati</taxon>
        <taxon>Candidatus Margulisiibacteriota</taxon>
        <taxon>Candidatus Termititenacia</taxon>
        <taxon>Candidatus Termititenacales</taxon>
        <taxon>Candidatus Termititenacaceae</taxon>
        <taxon>Candidatus Termititenax</taxon>
    </lineage>
</organism>
<comment type="subunit">
    <text evidence="5">Part of the 50S ribosomal subunit.</text>
</comment>
<dbReference type="GO" id="GO:0003729">
    <property type="term" value="F:mRNA binding"/>
    <property type="evidence" value="ECO:0007669"/>
    <property type="project" value="UniProtKB-ARBA"/>
</dbReference>
<dbReference type="InterPro" id="IPR005823">
    <property type="entry name" value="Ribosomal_uL13_bac-type"/>
</dbReference>
<dbReference type="GO" id="GO:0003735">
    <property type="term" value="F:structural constituent of ribosome"/>
    <property type="evidence" value="ECO:0007669"/>
    <property type="project" value="InterPro"/>
</dbReference>
<evidence type="ECO:0000256" key="3">
    <source>
        <dbReference type="ARBA" id="ARBA00023274"/>
    </source>
</evidence>
<dbReference type="AlphaFoldDB" id="A0A388TD05"/>
<dbReference type="HAMAP" id="MF_01366">
    <property type="entry name" value="Ribosomal_uL13"/>
    <property type="match status" value="1"/>
</dbReference>
<evidence type="ECO:0000256" key="5">
    <source>
        <dbReference type="HAMAP-Rule" id="MF_01366"/>
    </source>
</evidence>
<evidence type="ECO:0000313" key="7">
    <source>
        <dbReference type="Proteomes" id="UP000269352"/>
    </source>
</evidence>
<dbReference type="NCBIfam" id="TIGR01066">
    <property type="entry name" value="rplM_bact"/>
    <property type="match status" value="1"/>
</dbReference>
<dbReference type="Proteomes" id="UP000269352">
    <property type="component" value="Unassembled WGS sequence"/>
</dbReference>
<dbReference type="GO" id="GO:0017148">
    <property type="term" value="P:negative regulation of translation"/>
    <property type="evidence" value="ECO:0007669"/>
    <property type="project" value="TreeGrafter"/>
</dbReference>
<dbReference type="InterPro" id="IPR005822">
    <property type="entry name" value="Ribosomal_uL13"/>
</dbReference>
<evidence type="ECO:0000256" key="2">
    <source>
        <dbReference type="ARBA" id="ARBA00022980"/>
    </source>
</evidence>
<gene>
    <name evidence="5 6" type="primary">rplM</name>
    <name evidence="6" type="ORF">NO1_1869</name>
</gene>
<evidence type="ECO:0000256" key="1">
    <source>
        <dbReference type="ARBA" id="ARBA00006227"/>
    </source>
</evidence>
<keyword evidence="3 5" id="KW-0687">Ribonucleoprotein</keyword>
<keyword evidence="7" id="KW-1185">Reference proteome</keyword>
<dbReference type="PIRSF" id="PIRSF002181">
    <property type="entry name" value="Ribosomal_L13"/>
    <property type="match status" value="1"/>
</dbReference>
<dbReference type="InterPro" id="IPR036899">
    <property type="entry name" value="Ribosomal_uL13_sf"/>
</dbReference>
<dbReference type="SUPFAM" id="SSF52161">
    <property type="entry name" value="Ribosomal protein L13"/>
    <property type="match status" value="1"/>
</dbReference>
<comment type="function">
    <text evidence="5">This protein is one of the early assembly proteins of the 50S ribosomal subunit, although it is not seen to bind rRNA by itself. It is important during the early stages of 50S assembly.</text>
</comment>
<dbReference type="Pfam" id="PF00572">
    <property type="entry name" value="Ribosomal_L13"/>
    <property type="match status" value="1"/>
</dbReference>
<dbReference type="GO" id="GO:0006412">
    <property type="term" value="P:translation"/>
    <property type="evidence" value="ECO:0007669"/>
    <property type="project" value="UniProtKB-UniRule"/>
</dbReference>
<accession>A0A388TD05</accession>
<sequence>MLQFKKSFNLKKETVDRKWYLINAEGKTLGRLATAVAKILRGKNKPTFTPNVDGGDFVVIVNSDKVVVTGNKAQSKEYHRYSGFPGGLKSTTLAKQMQKDSRKVILAAVGGMLPKSRLANKQLTKCKVFKGAEHEHLAQQPVQLEI</sequence>
<dbReference type="EMBL" id="BGZN01000077">
    <property type="protein sequence ID" value="GBR74742.1"/>
    <property type="molecule type" value="Genomic_DNA"/>
</dbReference>
<keyword evidence="2 5" id="KW-0689">Ribosomal protein</keyword>
<comment type="caution">
    <text evidence="6">The sequence shown here is derived from an EMBL/GenBank/DDBJ whole genome shotgun (WGS) entry which is preliminary data.</text>
</comment>
<dbReference type="FunFam" id="3.90.1180.10:FF:000001">
    <property type="entry name" value="50S ribosomal protein L13"/>
    <property type="match status" value="1"/>
</dbReference>
<evidence type="ECO:0000256" key="4">
    <source>
        <dbReference type="ARBA" id="ARBA00035201"/>
    </source>
</evidence>